<dbReference type="PANTHER" id="PTHR43520:SF5">
    <property type="entry name" value="CATION-TRANSPORTING P-TYPE ATPASE-RELATED"/>
    <property type="match status" value="1"/>
</dbReference>
<dbReference type="InterPro" id="IPR036412">
    <property type="entry name" value="HAD-like_sf"/>
</dbReference>
<dbReference type="Gene3D" id="3.40.1110.10">
    <property type="entry name" value="Calcium-transporting ATPase, cytoplasmic domain N"/>
    <property type="match status" value="1"/>
</dbReference>
<dbReference type="PROSITE" id="PS00154">
    <property type="entry name" value="ATPASE_E1_E2"/>
    <property type="match status" value="1"/>
</dbReference>
<comment type="subcellular location">
    <subcellularLocation>
        <location evidence="1">Cell membrane</location>
        <topology evidence="1">Multi-pass membrane protein</topology>
    </subcellularLocation>
</comment>
<dbReference type="InterPro" id="IPR023298">
    <property type="entry name" value="ATPase_P-typ_TM_dom_sf"/>
</dbReference>
<feature type="domain" description="P-type ATPase A" evidence="16">
    <location>
        <begin position="196"/>
        <end position="296"/>
    </location>
</feature>
<evidence type="ECO:0000256" key="9">
    <source>
        <dbReference type="ARBA" id="ARBA00022840"/>
    </source>
</evidence>
<dbReference type="InterPro" id="IPR059000">
    <property type="entry name" value="ATPase_P-type_domA"/>
</dbReference>
<keyword evidence="14 15" id="KW-0472">Membrane</keyword>
<evidence type="ECO:0000259" key="16">
    <source>
        <dbReference type="Pfam" id="PF00122"/>
    </source>
</evidence>
<dbReference type="AlphaFoldDB" id="A0A517ZYG7"/>
<dbReference type="InterPro" id="IPR008250">
    <property type="entry name" value="ATPase_P-typ_transduc_dom_A_sf"/>
</dbReference>
<keyword evidence="4 15" id="KW-1003">Cell membrane</keyword>
<gene>
    <name evidence="17" type="primary">copA_2</name>
    <name evidence="17" type="ORF">Mal52_60380</name>
</gene>
<keyword evidence="7 15" id="KW-0479">Metal-binding</keyword>
<accession>A0A517ZYG7</accession>
<dbReference type="EMBL" id="CP036276">
    <property type="protein sequence ID" value="QDU47506.1"/>
    <property type="molecule type" value="Genomic_DNA"/>
</dbReference>
<dbReference type="Proteomes" id="UP000319383">
    <property type="component" value="Chromosome"/>
</dbReference>
<dbReference type="RefSeq" id="WP_145380316.1">
    <property type="nucleotide sequence ID" value="NZ_CP036276.1"/>
</dbReference>
<dbReference type="NCBIfam" id="TIGR01511">
    <property type="entry name" value="ATPase-IB1_Cu"/>
    <property type="match status" value="1"/>
</dbReference>
<keyword evidence="10" id="KW-0460">Magnesium</keyword>
<evidence type="ECO:0000256" key="15">
    <source>
        <dbReference type="RuleBase" id="RU362081"/>
    </source>
</evidence>
<keyword evidence="8 15" id="KW-0547">Nucleotide-binding</keyword>
<dbReference type="GO" id="GO:0055070">
    <property type="term" value="P:copper ion homeostasis"/>
    <property type="evidence" value="ECO:0007669"/>
    <property type="project" value="TreeGrafter"/>
</dbReference>
<dbReference type="PANTHER" id="PTHR43520">
    <property type="entry name" value="ATP7, ISOFORM B"/>
    <property type="match status" value="1"/>
</dbReference>
<evidence type="ECO:0000256" key="1">
    <source>
        <dbReference type="ARBA" id="ARBA00004651"/>
    </source>
</evidence>
<dbReference type="InterPro" id="IPR027256">
    <property type="entry name" value="P-typ_ATPase_IB"/>
</dbReference>
<evidence type="ECO:0000313" key="18">
    <source>
        <dbReference type="Proteomes" id="UP000319383"/>
    </source>
</evidence>
<proteinExistence type="inferred from homology"/>
<dbReference type="SUPFAM" id="SSF81653">
    <property type="entry name" value="Calcium ATPase, transduction domain A"/>
    <property type="match status" value="1"/>
</dbReference>
<keyword evidence="18" id="KW-1185">Reference proteome</keyword>
<dbReference type="Gene3D" id="2.70.150.10">
    <property type="entry name" value="Calcium-transporting ATPase, cytoplasmic transduction domain A"/>
    <property type="match status" value="1"/>
</dbReference>
<feature type="transmembrane region" description="Helical" evidence="15">
    <location>
        <begin position="346"/>
        <end position="369"/>
    </location>
</feature>
<evidence type="ECO:0000256" key="7">
    <source>
        <dbReference type="ARBA" id="ARBA00022723"/>
    </source>
</evidence>
<evidence type="ECO:0000313" key="17">
    <source>
        <dbReference type="EMBL" id="QDU47506.1"/>
    </source>
</evidence>
<dbReference type="InterPro" id="IPR044492">
    <property type="entry name" value="P_typ_ATPase_HD_dom"/>
</dbReference>
<evidence type="ECO:0000256" key="10">
    <source>
        <dbReference type="ARBA" id="ARBA00022842"/>
    </source>
</evidence>
<feature type="transmembrane region" description="Helical" evidence="15">
    <location>
        <begin position="59"/>
        <end position="80"/>
    </location>
</feature>
<protein>
    <submittedName>
        <fullName evidence="17">Copper-exporting P-type ATPase A</fullName>
    </submittedName>
</protein>
<keyword evidence="11" id="KW-1278">Translocase</keyword>
<evidence type="ECO:0000256" key="8">
    <source>
        <dbReference type="ARBA" id="ARBA00022741"/>
    </source>
</evidence>
<organism evidence="17 18">
    <name type="scientific">Symmachiella dynata</name>
    <dbReference type="NCBI Taxonomy" id="2527995"/>
    <lineage>
        <taxon>Bacteria</taxon>
        <taxon>Pseudomonadati</taxon>
        <taxon>Planctomycetota</taxon>
        <taxon>Planctomycetia</taxon>
        <taxon>Planctomycetales</taxon>
        <taxon>Planctomycetaceae</taxon>
        <taxon>Symmachiella</taxon>
    </lineage>
</organism>
<dbReference type="SFLD" id="SFLDG00002">
    <property type="entry name" value="C1.7:_P-type_atpase_like"/>
    <property type="match status" value="1"/>
</dbReference>
<name>A0A517ZYG7_9PLAN</name>
<keyword evidence="6 15" id="KW-0812">Transmembrane</keyword>
<dbReference type="InterPro" id="IPR001757">
    <property type="entry name" value="P_typ_ATPase"/>
</dbReference>
<dbReference type="GO" id="GO:0005886">
    <property type="term" value="C:plasma membrane"/>
    <property type="evidence" value="ECO:0007669"/>
    <property type="project" value="UniProtKB-SubCell"/>
</dbReference>
<dbReference type="SUPFAM" id="SSF81665">
    <property type="entry name" value="Calcium ATPase, transmembrane domain M"/>
    <property type="match status" value="1"/>
</dbReference>
<dbReference type="GO" id="GO:0043682">
    <property type="term" value="F:P-type divalent copper transporter activity"/>
    <property type="evidence" value="ECO:0007669"/>
    <property type="project" value="TreeGrafter"/>
</dbReference>
<dbReference type="NCBIfam" id="TIGR01494">
    <property type="entry name" value="ATPase_P-type"/>
    <property type="match status" value="1"/>
</dbReference>
<keyword evidence="13" id="KW-0406">Ion transport</keyword>
<feature type="transmembrane region" description="Helical" evidence="15">
    <location>
        <begin position="100"/>
        <end position="120"/>
    </location>
</feature>
<keyword evidence="3" id="KW-0813">Transport</keyword>
<evidence type="ECO:0000256" key="5">
    <source>
        <dbReference type="ARBA" id="ARBA00022553"/>
    </source>
</evidence>
<dbReference type="SUPFAM" id="SSF56784">
    <property type="entry name" value="HAD-like"/>
    <property type="match status" value="1"/>
</dbReference>
<evidence type="ECO:0000256" key="4">
    <source>
        <dbReference type="ARBA" id="ARBA00022475"/>
    </source>
</evidence>
<keyword evidence="9 15" id="KW-0067">ATP-binding</keyword>
<feature type="transmembrane region" description="Helical" evidence="15">
    <location>
        <begin position="132"/>
        <end position="149"/>
    </location>
</feature>
<dbReference type="CDD" id="cd02079">
    <property type="entry name" value="P-type_ATPase_HM"/>
    <property type="match status" value="1"/>
</dbReference>
<evidence type="ECO:0000256" key="6">
    <source>
        <dbReference type="ARBA" id="ARBA00022692"/>
    </source>
</evidence>
<evidence type="ECO:0000256" key="14">
    <source>
        <dbReference type="ARBA" id="ARBA00023136"/>
    </source>
</evidence>
<keyword evidence="5" id="KW-0597">Phosphoprotein</keyword>
<comment type="similarity">
    <text evidence="2 15">Belongs to the cation transport ATPase (P-type) (TC 3.A.3) family. Type IB subfamily.</text>
</comment>
<dbReference type="GO" id="GO:0016887">
    <property type="term" value="F:ATP hydrolysis activity"/>
    <property type="evidence" value="ECO:0007669"/>
    <property type="project" value="InterPro"/>
</dbReference>
<dbReference type="InterPro" id="IPR023214">
    <property type="entry name" value="HAD_sf"/>
</dbReference>
<dbReference type="InterPro" id="IPR018303">
    <property type="entry name" value="ATPase_P-typ_P_site"/>
</dbReference>
<dbReference type="GO" id="GO:0005524">
    <property type="term" value="F:ATP binding"/>
    <property type="evidence" value="ECO:0007669"/>
    <property type="project" value="UniProtKB-UniRule"/>
</dbReference>
<dbReference type="NCBIfam" id="TIGR01525">
    <property type="entry name" value="ATPase-IB_hvy"/>
    <property type="match status" value="1"/>
</dbReference>
<dbReference type="GO" id="GO:0005507">
    <property type="term" value="F:copper ion binding"/>
    <property type="evidence" value="ECO:0007669"/>
    <property type="project" value="TreeGrafter"/>
</dbReference>
<dbReference type="PRINTS" id="PR00119">
    <property type="entry name" value="CATATPASE"/>
</dbReference>
<dbReference type="KEGG" id="sdyn:Mal52_60380"/>
<evidence type="ECO:0000256" key="12">
    <source>
        <dbReference type="ARBA" id="ARBA00022989"/>
    </source>
</evidence>
<evidence type="ECO:0000256" key="3">
    <source>
        <dbReference type="ARBA" id="ARBA00022448"/>
    </source>
</evidence>
<reference evidence="17 18" key="1">
    <citation type="submission" date="2019-02" db="EMBL/GenBank/DDBJ databases">
        <title>Deep-cultivation of Planctomycetes and their phenomic and genomic characterization uncovers novel biology.</title>
        <authorList>
            <person name="Wiegand S."/>
            <person name="Jogler M."/>
            <person name="Boedeker C."/>
            <person name="Pinto D."/>
            <person name="Vollmers J."/>
            <person name="Rivas-Marin E."/>
            <person name="Kohn T."/>
            <person name="Peeters S.H."/>
            <person name="Heuer A."/>
            <person name="Rast P."/>
            <person name="Oberbeckmann S."/>
            <person name="Bunk B."/>
            <person name="Jeske O."/>
            <person name="Meyerdierks A."/>
            <person name="Storesund J.E."/>
            <person name="Kallscheuer N."/>
            <person name="Luecker S."/>
            <person name="Lage O.M."/>
            <person name="Pohl T."/>
            <person name="Merkel B.J."/>
            <person name="Hornburger P."/>
            <person name="Mueller R.-W."/>
            <person name="Bruemmer F."/>
            <person name="Labrenz M."/>
            <person name="Spormann A.M."/>
            <person name="Op den Camp H."/>
            <person name="Overmann J."/>
            <person name="Amann R."/>
            <person name="Jetten M.S.M."/>
            <person name="Mascher T."/>
            <person name="Medema M.H."/>
            <person name="Devos D.P."/>
            <person name="Kaster A.-K."/>
            <person name="Ovreas L."/>
            <person name="Rohde M."/>
            <person name="Galperin M.Y."/>
            <person name="Jogler C."/>
        </authorList>
    </citation>
    <scope>NUCLEOTIDE SEQUENCE [LARGE SCALE GENOMIC DNA]</scope>
    <source>
        <strain evidence="17 18">Mal52</strain>
    </source>
</reference>
<dbReference type="SFLD" id="SFLDF00027">
    <property type="entry name" value="p-type_atpase"/>
    <property type="match status" value="1"/>
</dbReference>
<feature type="transmembrane region" description="Helical" evidence="15">
    <location>
        <begin position="313"/>
        <end position="334"/>
    </location>
</feature>
<dbReference type="Pfam" id="PF00702">
    <property type="entry name" value="Hydrolase"/>
    <property type="match status" value="1"/>
</dbReference>
<evidence type="ECO:0000256" key="2">
    <source>
        <dbReference type="ARBA" id="ARBA00006024"/>
    </source>
</evidence>
<sequence length="738" mass="78762">MTDPRNACEFCGLPVPDPWWGSHRPEEDDTEPRYCCFGCRFAAAVTQERNDEGAVRWTLTRLGVAIFFTMNVMVFTMALWTYDVYDVNPSEPLAGSLADLFRYICLICALPVLFLLGIPLAENALDNLQRRVLSTDLLLVTGVAAAYLYSGVSVFRGEGHVYFEVGCMVLVMVTLGRWLEAAGRLKATTALDALEKLIPETVRLIHNGEVRTVPVSEVAINDALRVLPGERFPVDGRLLQNETSVDEQVLTGEVRPVEKQVGDSVLGGTLNLDGDVLIAVTSPAGVGTLSRLIEFVRQARLSKGRYQRLADTLSGWFFPVMIVVATAACLYHGLSYSWDRGLLAGLSVVLIACPCALGLATPLAVWAAMGTAARAHVLFRSGMAMEQLAGVRAIRFDKTGTLTTGCLPVSKFLYAGDRELILHRAAILAASSTHALSAAIIEFANVNSTPHAQDRIQSLAGRGVVGRIDASDSDCYLGSLRFLLERGLTLSASLEEQIRNTNQNDAPMTYVGWGGEIRGVFLFDESLRLNARQVVAALASQGLDVGVLTGDHAARGQTLSQQLSLNVQAELLPEDKVAAITAAQRDIGPVAMVGDGINDAPALAASDVGIALGCGADVSREAAAVCLLGDDLASIPWILQLSRQTVRIIRQNLAWAVGYNTVGVGLACCGLLNPAWAAVLMAGSSFFVITNSLRLNYAASPSGGDHSSSQVAYGAIQDAALADDTPTGPMPEKAMTPV</sequence>
<dbReference type="Gene3D" id="3.40.50.1000">
    <property type="entry name" value="HAD superfamily/HAD-like"/>
    <property type="match status" value="1"/>
</dbReference>
<evidence type="ECO:0000256" key="13">
    <source>
        <dbReference type="ARBA" id="ARBA00023065"/>
    </source>
</evidence>
<dbReference type="SFLD" id="SFLDS00003">
    <property type="entry name" value="Haloacid_Dehalogenase"/>
    <property type="match status" value="1"/>
</dbReference>
<dbReference type="Pfam" id="PF00122">
    <property type="entry name" value="E1-E2_ATPase"/>
    <property type="match status" value="1"/>
</dbReference>
<keyword evidence="12 15" id="KW-1133">Transmembrane helix</keyword>
<feature type="transmembrane region" description="Helical" evidence="15">
    <location>
        <begin position="161"/>
        <end position="179"/>
    </location>
</feature>
<evidence type="ECO:0000256" key="11">
    <source>
        <dbReference type="ARBA" id="ARBA00022967"/>
    </source>
</evidence>
<dbReference type="InterPro" id="IPR023299">
    <property type="entry name" value="ATPase_P-typ_cyto_dom_N"/>
</dbReference>